<proteinExistence type="predicted"/>
<keyword evidence="2" id="KW-1185">Reference proteome</keyword>
<evidence type="ECO:0000313" key="1">
    <source>
        <dbReference type="EMBL" id="KAK3721534.1"/>
    </source>
</evidence>
<gene>
    <name evidence="1" type="ORF">LTR37_003090</name>
</gene>
<protein>
    <submittedName>
        <fullName evidence="1">Uncharacterized protein</fullName>
    </submittedName>
</protein>
<comment type="caution">
    <text evidence="1">The sequence shown here is derived from an EMBL/GenBank/DDBJ whole genome shotgun (WGS) entry which is preliminary data.</text>
</comment>
<accession>A0ACC3NRE2</accession>
<dbReference type="EMBL" id="JAUTXU010000017">
    <property type="protein sequence ID" value="KAK3721534.1"/>
    <property type="molecule type" value="Genomic_DNA"/>
</dbReference>
<evidence type="ECO:0000313" key="2">
    <source>
        <dbReference type="Proteomes" id="UP001281147"/>
    </source>
</evidence>
<dbReference type="Proteomes" id="UP001281147">
    <property type="component" value="Unassembled WGS sequence"/>
</dbReference>
<organism evidence="1 2">
    <name type="scientific">Vermiconidia calcicola</name>
    <dbReference type="NCBI Taxonomy" id="1690605"/>
    <lineage>
        <taxon>Eukaryota</taxon>
        <taxon>Fungi</taxon>
        <taxon>Dikarya</taxon>
        <taxon>Ascomycota</taxon>
        <taxon>Pezizomycotina</taxon>
        <taxon>Dothideomycetes</taxon>
        <taxon>Dothideomycetidae</taxon>
        <taxon>Mycosphaerellales</taxon>
        <taxon>Extremaceae</taxon>
        <taxon>Vermiconidia</taxon>
    </lineage>
</organism>
<sequence>MRSVSSNDTPLLSRRFVYISITTLTVLFIANIVVLWHSSPVLHYDLRDPSEQESSKDAAHTWRQSREPSSFAPVDDNHPIRQLMHNADRAFGRNDRYRSQSFKETVDKYQRQYGRHPPPGFKEWYKFAREREVYDIDAFDQIYEDLRPFWSVPPRVLRRYAAHASDDPAHGIATVRIRRGRVSGWSSESFVEILESVSEWLPDMDIPINRKEEPRVVVPWEVMQVMLRVERRTSSLNESGVEDGFTQGMDGLWRPDRQDPEPQWLNSWNPFLHPEEHGTHSHRPSLDYGWFDHANKPFMDLAAQACPPESFARHPDSPSAQRTAEKGYKTELGGFITDANLASDLCNVGPTNAGLHDMLYAPASTLVTHKLVPVFSERKTSVNNDILFPASTAIANTTTPILALDTIAGNYTLHPFHPAPFAQNLTDVSFARSAAPSHPKYLLDIDGRSNNRWRSTLQSRSLGIKATIFKEWYTERLLGWRHYVPLDNRFDDLYSLLAYFVGLDIPAIRDGLKLPRHDNEAYTLAHQGREWAAKVLRREDMEIYLFRLLLEYGRLIDDRRAAIGFVGDGGAEIEEFDWRVGAVPL</sequence>
<name>A0ACC3NRE2_9PEZI</name>
<reference evidence="1" key="1">
    <citation type="submission" date="2023-07" db="EMBL/GenBank/DDBJ databases">
        <title>Black Yeasts Isolated from many extreme environments.</title>
        <authorList>
            <person name="Coleine C."/>
            <person name="Stajich J.E."/>
            <person name="Selbmann L."/>
        </authorList>
    </citation>
    <scope>NUCLEOTIDE SEQUENCE</scope>
    <source>
        <strain evidence="1">CCFEE 5714</strain>
    </source>
</reference>